<dbReference type="EMBL" id="MT036751">
    <property type="protein sequence ID" value="QID47927.1"/>
    <property type="molecule type" value="Genomic_DNA"/>
</dbReference>
<evidence type="ECO:0000313" key="2">
    <source>
        <dbReference type="EMBL" id="AYN73130.1"/>
    </source>
</evidence>
<dbReference type="EMBL" id="MT036725">
    <property type="protein sequence ID" value="QID46559.1"/>
    <property type="molecule type" value="Genomic_DNA"/>
</dbReference>
<dbReference type="EMBL" id="MT036726">
    <property type="protein sequence ID" value="QID46613.1"/>
    <property type="molecule type" value="Genomic_DNA"/>
</dbReference>
<dbReference type="SUPFAM" id="SSF55608">
    <property type="entry name" value="Homing endonucleases"/>
    <property type="match status" value="2"/>
</dbReference>
<dbReference type="EMBL" id="MT036691">
    <property type="protein sequence ID" value="QID44794.1"/>
    <property type="molecule type" value="Genomic_DNA"/>
</dbReference>
<dbReference type="Pfam" id="PF00961">
    <property type="entry name" value="LAGLIDADG_1"/>
    <property type="match status" value="2"/>
</dbReference>
<dbReference type="EMBL" id="MT036754">
    <property type="protein sequence ID" value="QID48085.1"/>
    <property type="molecule type" value="Genomic_DNA"/>
</dbReference>
<dbReference type="EMBL" id="MT036702">
    <property type="protein sequence ID" value="QID45368.1"/>
    <property type="molecule type" value="Genomic_DNA"/>
</dbReference>
<dbReference type="EMBL" id="MT036713">
    <property type="protein sequence ID" value="QID45933.1"/>
    <property type="molecule type" value="Genomic_DNA"/>
</dbReference>
<dbReference type="EMBL" id="MT036703">
    <property type="protein sequence ID" value="QID45418.1"/>
    <property type="molecule type" value="Genomic_DNA"/>
</dbReference>
<dbReference type="EMBL" id="BK010542">
    <property type="protein sequence ID" value="DAC73707.1"/>
    <property type="molecule type" value="Genomic_DNA"/>
</dbReference>
<dbReference type="EMBL" id="MT036721">
    <property type="protein sequence ID" value="QID46349.1"/>
    <property type="molecule type" value="Genomic_DNA"/>
</dbReference>
<evidence type="ECO:0000313" key="5">
    <source>
        <dbReference type="EMBL" id="DAC73654.1"/>
    </source>
</evidence>
<organism evidence="2">
    <name type="scientific">Gibberella zeae</name>
    <name type="common">Wheat head blight fungus</name>
    <name type="synonym">Fusarium graminearum</name>
    <dbReference type="NCBI Taxonomy" id="5518"/>
    <lineage>
        <taxon>Eukaryota</taxon>
        <taxon>Fungi</taxon>
        <taxon>Dikarya</taxon>
        <taxon>Ascomycota</taxon>
        <taxon>Pezizomycotina</taxon>
        <taxon>Sordariomycetes</taxon>
        <taxon>Hypocreomycetidae</taxon>
        <taxon>Hypocreales</taxon>
        <taxon>Nectriaceae</taxon>
        <taxon>Fusarium</taxon>
    </lineage>
</organism>
<dbReference type="InterPro" id="IPR027434">
    <property type="entry name" value="Homing_endonucl"/>
</dbReference>
<dbReference type="EMBL" id="MT036719">
    <property type="protein sequence ID" value="QID46243.1"/>
    <property type="molecule type" value="Genomic_DNA"/>
</dbReference>
<dbReference type="EMBL" id="MT036687">
    <property type="protein sequence ID" value="QID44585.1"/>
    <property type="molecule type" value="Genomic_DNA"/>
</dbReference>
<evidence type="ECO:0000313" key="7">
    <source>
        <dbReference type="EMBL" id="DAC73762.1"/>
    </source>
</evidence>
<dbReference type="EMBL" id="MT036701">
    <property type="protein sequence ID" value="QID45315.1"/>
    <property type="molecule type" value="Genomic_DNA"/>
</dbReference>
<keyword evidence="2" id="KW-0496">Mitochondrion</keyword>
<dbReference type="EMBL" id="MT036700">
    <property type="protein sequence ID" value="QID45264.1"/>
    <property type="molecule type" value="Genomic_DNA"/>
</dbReference>
<dbReference type="EMBL" id="MT036708">
    <property type="protein sequence ID" value="QID45675.1"/>
    <property type="molecule type" value="Genomic_DNA"/>
</dbReference>
<dbReference type="GO" id="GO:0004519">
    <property type="term" value="F:endonuclease activity"/>
    <property type="evidence" value="ECO:0007669"/>
    <property type="project" value="UniProtKB-KW"/>
</dbReference>
<dbReference type="EMBL" id="MT036747">
    <property type="protein sequence ID" value="QID47718.1"/>
    <property type="molecule type" value="Genomic_DNA"/>
</dbReference>
<dbReference type="EMBL" id="BK010546">
    <property type="protein sequence ID" value="DAC73922.1"/>
    <property type="molecule type" value="Genomic_DNA"/>
</dbReference>
<dbReference type="EMBL" id="MT036680">
    <property type="protein sequence ID" value="QID44222.1"/>
    <property type="molecule type" value="Genomic_DNA"/>
</dbReference>
<dbReference type="EMBL" id="MT036681">
    <property type="protein sequence ID" value="QID44274.1"/>
    <property type="molecule type" value="Genomic_DNA"/>
</dbReference>
<dbReference type="EMBL" id="MT036756">
    <property type="protein sequence ID" value="QID48189.1"/>
    <property type="molecule type" value="Genomic_DNA"/>
</dbReference>
<dbReference type="EMBL" id="MT036689">
    <property type="protein sequence ID" value="QID44689.1"/>
    <property type="molecule type" value="Genomic_DNA"/>
</dbReference>
<dbReference type="EMBL" id="MT036706">
    <property type="protein sequence ID" value="QID45572.1"/>
    <property type="molecule type" value="Genomic_DNA"/>
</dbReference>
<dbReference type="EMBL" id="MT036714">
    <property type="protein sequence ID" value="QID45984.1"/>
    <property type="molecule type" value="Genomic_DNA"/>
</dbReference>
<evidence type="ECO:0000313" key="6">
    <source>
        <dbReference type="EMBL" id="DAC73707.1"/>
    </source>
</evidence>
<dbReference type="EMBL" id="MT036741">
    <property type="protein sequence ID" value="QID47406.1"/>
    <property type="molecule type" value="Genomic_DNA"/>
</dbReference>
<dbReference type="EMBL" id="MT036683">
    <property type="protein sequence ID" value="QID44377.1"/>
    <property type="molecule type" value="Genomic_DNA"/>
</dbReference>
<dbReference type="EMBL" id="MT036730">
    <property type="protein sequence ID" value="QID46823.1"/>
    <property type="molecule type" value="Genomic_DNA"/>
</dbReference>
<accession>A0A3G2LJD1</accession>
<dbReference type="EMBL" id="MT036752">
    <property type="protein sequence ID" value="QID47981.1"/>
    <property type="molecule type" value="Genomic_DNA"/>
</dbReference>
<keyword evidence="2" id="KW-0540">Nuclease</keyword>
<reference evidence="3" key="1">
    <citation type="journal article" date="2016" name="PLoS Comput. Biol.">
        <title>GRAbB: Selective Assembly of Genomic Regions, a New Niche for Genomic Research.</title>
        <authorList>
            <person name="Brankovics B."/>
            <person name="Zhang H."/>
            <person name="van Diepeningen A.D."/>
            <person name="van der Lee T.A."/>
            <person name="Waalwijk C."/>
            <person name="de Hoog G.S."/>
        </authorList>
    </citation>
    <scope>NUCLEOTIDE SEQUENCE</scope>
    <source>
        <strain evidence="4">HN-Z6</strain>
        <strain evidence="3">HN9-1</strain>
        <strain evidence="5">INRA-156</strain>
        <strain evidence="6">INRA-159</strain>
        <strain evidence="7">INRA-164</strain>
        <strain evidence="8">INRA-171</strain>
        <strain evidence="9">INRA-181</strain>
        <strain evidence="10">INRA-195</strain>
        <strain evidence="11">YL-1</strain>
    </source>
</reference>
<evidence type="ECO:0000313" key="4">
    <source>
        <dbReference type="EMBL" id="DAC73598.1"/>
    </source>
</evidence>
<name>A0A3G2LJD1_GIBZA</name>
<keyword evidence="2" id="KW-0255">Endonuclease</keyword>
<dbReference type="EMBL" id="MT036753">
    <property type="protein sequence ID" value="QID48032.1"/>
    <property type="molecule type" value="Genomic_DNA"/>
</dbReference>
<dbReference type="GO" id="GO:0005739">
    <property type="term" value="C:mitochondrion"/>
    <property type="evidence" value="ECO:0007669"/>
    <property type="project" value="UniProtKB-ARBA"/>
</dbReference>
<feature type="domain" description="Homing endonuclease LAGLIDADG" evidence="1">
    <location>
        <begin position="195"/>
        <end position="294"/>
    </location>
</feature>
<evidence type="ECO:0000313" key="11">
    <source>
        <dbReference type="EMBL" id="DAC73976.1"/>
    </source>
</evidence>
<keyword evidence="2" id="KW-0378">Hydrolase</keyword>
<dbReference type="EMBL" id="BK010547">
    <property type="protein sequence ID" value="DAC73976.1"/>
    <property type="molecule type" value="Genomic_DNA"/>
</dbReference>
<sequence>MISLIMLLYAGNTSISSFKYSPFKDIVKKLKQWSQSAGNTFKVNLKSGTSETICDNTETIKNISIHVATHLKPLNDEQFGHYLAGLIDGDGHFSSEATKQQLVIVFSSPDVKLAYYIKEVIGFGNVKKVKDKNAYLYIISNKEGLFRVINLINGKLRTLNKFNQVLNNILAYPTYAKENLEFKINDSNNLYNHWIAGFSDADASFQIKIITRDDKPRPEIRLNYQVVRSAKKDNPILLLLKEFFGGNIGYRSSQGTYYYGSTSFGSAKKVINYFDHFHLQSSKHINYLKWRKAYLLIQKKDHLTEKGLDKIRKFKISMNRNSV</sequence>
<dbReference type="EMBL" id="MT036733">
    <property type="protein sequence ID" value="QID46985.1"/>
    <property type="molecule type" value="Genomic_DNA"/>
</dbReference>
<dbReference type="EMBL" id="MT036715">
    <property type="protein sequence ID" value="QID46035.1"/>
    <property type="molecule type" value="Genomic_DNA"/>
</dbReference>
<evidence type="ECO:0000313" key="10">
    <source>
        <dbReference type="EMBL" id="DAC73922.1"/>
    </source>
</evidence>
<dbReference type="EMBL" id="MT036720">
    <property type="protein sequence ID" value="QID46297.1"/>
    <property type="molecule type" value="Genomic_DNA"/>
</dbReference>
<geneLocation type="mitochondrion" evidence="2"/>
<dbReference type="EMBL" id="MT036735">
    <property type="protein sequence ID" value="QID47090.1"/>
    <property type="molecule type" value="Genomic_DNA"/>
</dbReference>
<dbReference type="EMBL" id="MT036748">
    <property type="protein sequence ID" value="QID47770.1"/>
    <property type="molecule type" value="Genomic_DNA"/>
</dbReference>
<dbReference type="EMBL" id="MT036697">
    <property type="protein sequence ID" value="QID45108.1"/>
    <property type="molecule type" value="Genomic_DNA"/>
</dbReference>
<dbReference type="EMBL" id="BK010539">
    <property type="protein sequence ID" value="DAC73543.1"/>
    <property type="molecule type" value="Genomic_DNA"/>
</dbReference>
<dbReference type="EMBL" id="MT036705">
    <property type="protein sequence ID" value="QID45520.1"/>
    <property type="molecule type" value="Genomic_DNA"/>
</dbReference>
<dbReference type="EMBL" id="MT036723">
    <property type="protein sequence ID" value="QID46453.1"/>
    <property type="molecule type" value="Genomic_DNA"/>
</dbReference>
<dbReference type="EMBL" id="MT036695">
    <property type="protein sequence ID" value="QID45003.1"/>
    <property type="molecule type" value="Genomic_DNA"/>
</dbReference>
<dbReference type="EMBL" id="MT036693">
    <property type="protein sequence ID" value="QID44899.1"/>
    <property type="molecule type" value="Genomic_DNA"/>
</dbReference>
<proteinExistence type="predicted"/>
<dbReference type="EMBL" id="MT036739">
    <property type="protein sequence ID" value="QID47301.1"/>
    <property type="molecule type" value="Genomic_DNA"/>
</dbReference>
<dbReference type="EMBL" id="MT036711">
    <property type="protein sequence ID" value="QID45830.1"/>
    <property type="molecule type" value="Genomic_DNA"/>
</dbReference>
<dbReference type="EMBL" id="MH412632">
    <property type="protein sequence ID" value="AYN73130.1"/>
    <property type="molecule type" value="Genomic_DNA"/>
</dbReference>
<dbReference type="EMBL" id="MT036682">
    <property type="protein sequence ID" value="QID44326.1"/>
    <property type="molecule type" value="Genomic_DNA"/>
</dbReference>
<dbReference type="EMBL" id="BK010544">
    <property type="protein sequence ID" value="DAC73815.1"/>
    <property type="molecule type" value="Genomic_DNA"/>
</dbReference>
<dbReference type="EMBL" id="MT036757">
    <property type="protein sequence ID" value="QID48240.1"/>
    <property type="molecule type" value="Genomic_DNA"/>
</dbReference>
<dbReference type="EMBL" id="MT036712">
    <property type="protein sequence ID" value="QID45882.1"/>
    <property type="molecule type" value="Genomic_DNA"/>
</dbReference>
<dbReference type="InterPro" id="IPR051289">
    <property type="entry name" value="LAGLIDADG_Endonuclease"/>
</dbReference>
<dbReference type="EMBL" id="MT036692">
    <property type="protein sequence ID" value="QID44846.1"/>
    <property type="molecule type" value="Genomic_DNA"/>
</dbReference>
<evidence type="ECO:0000313" key="9">
    <source>
        <dbReference type="EMBL" id="DAC73868.1"/>
    </source>
</evidence>
<dbReference type="EMBL" id="MT036718">
    <property type="protein sequence ID" value="QID46189.1"/>
    <property type="molecule type" value="Genomic_DNA"/>
</dbReference>
<feature type="domain" description="Homing endonuclease LAGLIDADG" evidence="1">
    <location>
        <begin position="83"/>
        <end position="162"/>
    </location>
</feature>
<dbReference type="EMBL" id="MT036685">
    <property type="protein sequence ID" value="QID44481.1"/>
    <property type="molecule type" value="Genomic_DNA"/>
</dbReference>
<dbReference type="PANTHER" id="PTHR36181:SF3">
    <property type="entry name" value="INTRON-ENCODED DNA ENDONUCLEASE AI5 BETA"/>
    <property type="match status" value="1"/>
</dbReference>
<dbReference type="EMBL" id="MT036743">
    <property type="protein sequence ID" value="QID47510.1"/>
    <property type="molecule type" value="Genomic_DNA"/>
</dbReference>
<dbReference type="EMBL" id="MT036732">
    <property type="protein sequence ID" value="QID46932.1"/>
    <property type="molecule type" value="Genomic_DNA"/>
</dbReference>
<dbReference type="EMBL" id="BK010543">
    <property type="protein sequence ID" value="DAC73762.1"/>
    <property type="molecule type" value="Genomic_DNA"/>
</dbReference>
<gene>
    <name evidence="2" type="primary">iorf323</name>
</gene>
<dbReference type="FunFam" id="3.10.28.10:FF:000007">
    <property type="entry name" value="Intron-encoded DNA endonuclease aI3"/>
    <property type="match status" value="1"/>
</dbReference>
<dbReference type="EMBL" id="MT036746">
    <property type="protein sequence ID" value="QID47666.1"/>
    <property type="molecule type" value="Genomic_DNA"/>
</dbReference>
<dbReference type="EMBL" id="MT036742">
    <property type="protein sequence ID" value="QID47458.1"/>
    <property type="molecule type" value="Genomic_DNA"/>
</dbReference>
<evidence type="ECO:0000259" key="1">
    <source>
        <dbReference type="Pfam" id="PF00961"/>
    </source>
</evidence>
<dbReference type="EMBL" id="MT036724">
    <property type="protein sequence ID" value="QID46505.1"/>
    <property type="molecule type" value="Genomic_DNA"/>
</dbReference>
<dbReference type="EMBL" id="MT036694">
    <property type="protein sequence ID" value="QID44950.1"/>
    <property type="molecule type" value="Genomic_DNA"/>
</dbReference>
<dbReference type="EMBL" id="MT036704">
    <property type="protein sequence ID" value="QID45469.1"/>
    <property type="molecule type" value="Genomic_DNA"/>
</dbReference>
<dbReference type="EMBL" id="MT036744">
    <property type="protein sequence ID" value="QID47563.1"/>
    <property type="molecule type" value="Genomic_DNA"/>
</dbReference>
<dbReference type="InterPro" id="IPR004860">
    <property type="entry name" value="LAGLIDADG_dom"/>
</dbReference>
<dbReference type="EMBL" id="MT036734">
    <property type="protein sequence ID" value="QID47037.1"/>
    <property type="molecule type" value="Genomic_DNA"/>
</dbReference>
<dbReference type="EMBL" id="MT036736">
    <property type="protein sequence ID" value="QID47145.1"/>
    <property type="molecule type" value="Genomic_DNA"/>
</dbReference>
<dbReference type="EMBL" id="MT036707">
    <property type="protein sequence ID" value="QID45623.1"/>
    <property type="molecule type" value="Genomic_DNA"/>
</dbReference>
<dbReference type="EMBL" id="MT036717">
    <property type="protein sequence ID" value="QID46138.1"/>
    <property type="molecule type" value="Genomic_DNA"/>
</dbReference>
<dbReference type="EMBL" id="MT036731">
    <property type="protein sequence ID" value="QID46876.1"/>
    <property type="molecule type" value="Genomic_DNA"/>
</dbReference>
<evidence type="ECO:0000313" key="3">
    <source>
        <dbReference type="EMBL" id="DAC73543.1"/>
    </source>
</evidence>
<reference evidence="2" key="2">
    <citation type="journal article" date="2018" name="PeerJ">
        <title>First steps towards mitochondrial pan-genomics: detailed analysis of Fusarium graminearum mitogenomes.</title>
        <authorList>
            <person name="Brankovics B."/>
            <person name="Kulik T."/>
            <person name="Sawicki J."/>
            <person name="Bilska K."/>
            <person name="Zhang H."/>
            <person name="de Hoog G.S."/>
            <person name="van der Lee T.A."/>
            <person name="Waalwijk C."/>
            <person name="van Diepeningen A.D."/>
        </authorList>
    </citation>
    <scope>NUCLEOTIDE SEQUENCE</scope>
    <source>
        <strain evidence="4">HN-Z6</strain>
        <strain evidence="3">HN9-1</strain>
        <strain evidence="5">INRA-156</strain>
        <strain evidence="6">INRA-159</strain>
        <strain evidence="7">INRA-164</strain>
        <strain evidence="8">INRA-171</strain>
        <strain evidence="9">INRA-181</strain>
        <strain evidence="10">INRA-195</strain>
        <strain evidence="2">PH-1</strain>
        <strain evidence="11">YL-1</strain>
    </source>
</reference>
<dbReference type="EMBL" id="MT036716">
    <property type="protein sequence ID" value="QID46086.1"/>
    <property type="molecule type" value="Genomic_DNA"/>
</dbReference>
<dbReference type="EMBL" id="MT036750">
    <property type="protein sequence ID" value="QID47874.1"/>
    <property type="molecule type" value="Genomic_DNA"/>
</dbReference>
<evidence type="ECO:0000313" key="12">
    <source>
        <dbReference type="EMBL" id="QID44222.1"/>
    </source>
</evidence>
<dbReference type="PANTHER" id="PTHR36181">
    <property type="entry name" value="INTRON-ENCODED ENDONUCLEASE AI3-RELATED"/>
    <property type="match status" value="1"/>
</dbReference>
<dbReference type="EMBL" id="MT036745">
    <property type="protein sequence ID" value="QID47615.1"/>
    <property type="molecule type" value="Genomic_DNA"/>
</dbReference>
<dbReference type="EMBL" id="BK010541">
    <property type="protein sequence ID" value="DAC73654.1"/>
    <property type="molecule type" value="Genomic_DNA"/>
</dbReference>
<dbReference type="EMBL" id="MT036740">
    <property type="protein sequence ID" value="QID47354.1"/>
    <property type="molecule type" value="Genomic_DNA"/>
</dbReference>
<dbReference type="EMBL" id="BK010540">
    <property type="protein sequence ID" value="DAC73598.1"/>
    <property type="molecule type" value="Genomic_DNA"/>
</dbReference>
<dbReference type="EMBL" id="MT036729">
    <property type="protein sequence ID" value="QID46771.1"/>
    <property type="molecule type" value="Genomic_DNA"/>
</dbReference>
<dbReference type="EMBL" id="BK010545">
    <property type="protein sequence ID" value="DAC73868.1"/>
    <property type="molecule type" value="Genomic_DNA"/>
</dbReference>
<dbReference type="EMBL" id="MT036698">
    <property type="protein sequence ID" value="QID45159.1"/>
    <property type="molecule type" value="Genomic_DNA"/>
</dbReference>
<dbReference type="EMBL" id="MT036737">
    <property type="protein sequence ID" value="QID47196.1"/>
    <property type="molecule type" value="Genomic_DNA"/>
</dbReference>
<dbReference type="EMBL" id="MT036710">
    <property type="protein sequence ID" value="QID45778.1"/>
    <property type="molecule type" value="Genomic_DNA"/>
</dbReference>
<dbReference type="EMBL" id="MT036749">
    <property type="protein sequence ID" value="QID47821.1"/>
    <property type="molecule type" value="Genomic_DNA"/>
</dbReference>
<reference evidence="12" key="3">
    <citation type="submission" date="2020-02" db="EMBL/GenBank/DDBJ databases">
        <title>Diversity of selfish genetic elements in mitogenomes of closely related Fusaria and its implication for diagnostic purposes.</title>
        <authorList>
            <person name="Kulik T."/>
            <person name="Brankovics B."/>
            <person name="van Diepeningen A.D."/>
            <person name="Bilska K."/>
            <person name="Zelechowski M."/>
            <person name="Myszczynski K."/>
            <person name="Molcan T."/>
            <person name="Stakheev A."/>
            <person name="Stenglein S."/>
            <person name="Beyer M."/>
            <person name="Pasquali M."/>
            <person name="Sawicki J."/>
            <person name="Baturo-Ciesniewska A."/>
        </authorList>
    </citation>
    <scope>NUCLEOTIDE SEQUENCE</scope>
</reference>
<dbReference type="EMBL" id="MT036755">
    <property type="protein sequence ID" value="QID48137.1"/>
    <property type="molecule type" value="Genomic_DNA"/>
</dbReference>
<dbReference type="EMBL" id="MT036688">
    <property type="protein sequence ID" value="QID44637.1"/>
    <property type="molecule type" value="Genomic_DNA"/>
</dbReference>
<dbReference type="EMBL" id="MT036684">
    <property type="protein sequence ID" value="QID44430.1"/>
    <property type="molecule type" value="Genomic_DNA"/>
</dbReference>
<dbReference type="EMBL" id="MT036686">
    <property type="protein sequence ID" value="QID44533.1"/>
    <property type="molecule type" value="Genomic_DNA"/>
</dbReference>
<dbReference type="Gene3D" id="3.10.28.10">
    <property type="entry name" value="Homing endonucleases"/>
    <property type="match status" value="2"/>
</dbReference>
<evidence type="ECO:0000313" key="8">
    <source>
        <dbReference type="EMBL" id="DAC73815.1"/>
    </source>
</evidence>
<dbReference type="EMBL" id="MT036709">
    <property type="protein sequence ID" value="QID45726.1"/>
    <property type="molecule type" value="Genomic_DNA"/>
</dbReference>
<dbReference type="AlphaFoldDB" id="A0A3G2LJD1"/>
<dbReference type="EMBL" id="MT036722">
    <property type="protein sequence ID" value="QID46400.1"/>
    <property type="molecule type" value="Genomic_DNA"/>
</dbReference>
<dbReference type="EMBL" id="MT036738">
    <property type="protein sequence ID" value="QID47248.1"/>
    <property type="molecule type" value="Genomic_DNA"/>
</dbReference>
<dbReference type="EMBL" id="MT036699">
    <property type="protein sequence ID" value="QID45212.1"/>
    <property type="molecule type" value="Genomic_DNA"/>
</dbReference>
<protein>
    <submittedName>
        <fullName evidence="2">LAGLIDADG endonuclease</fullName>
    </submittedName>
</protein>
<dbReference type="EMBL" id="MT036690">
    <property type="protein sequence ID" value="QID44741.1"/>
    <property type="molecule type" value="Genomic_DNA"/>
</dbReference>
<dbReference type="EMBL" id="MT036728">
    <property type="protein sequence ID" value="QID46717.1"/>
    <property type="molecule type" value="Genomic_DNA"/>
</dbReference>